<dbReference type="EMBL" id="QDEB01072945">
    <property type="protein sequence ID" value="RZC35224.1"/>
    <property type="molecule type" value="Genomic_DNA"/>
</dbReference>
<dbReference type="CDD" id="cd10529">
    <property type="entry name" value="SET_SETD5-like"/>
    <property type="match status" value="1"/>
</dbReference>
<comment type="caution">
    <text evidence="4">The sequence shown here is derived from an EMBL/GenBank/DDBJ whole genome shotgun (WGS) entry which is preliminary data.</text>
</comment>
<dbReference type="STRING" id="1661398.A0A482VR37"/>
<dbReference type="PROSITE" id="PS50280">
    <property type="entry name" value="SET"/>
    <property type="match status" value="1"/>
</dbReference>
<evidence type="ECO:0000313" key="4">
    <source>
        <dbReference type="EMBL" id="RZC35224.1"/>
    </source>
</evidence>
<organism evidence="4 5">
    <name type="scientific">Asbolus verrucosus</name>
    <name type="common">Desert ironclad beetle</name>
    <dbReference type="NCBI Taxonomy" id="1661398"/>
    <lineage>
        <taxon>Eukaryota</taxon>
        <taxon>Metazoa</taxon>
        <taxon>Ecdysozoa</taxon>
        <taxon>Arthropoda</taxon>
        <taxon>Hexapoda</taxon>
        <taxon>Insecta</taxon>
        <taxon>Pterygota</taxon>
        <taxon>Neoptera</taxon>
        <taxon>Endopterygota</taxon>
        <taxon>Coleoptera</taxon>
        <taxon>Polyphaga</taxon>
        <taxon>Cucujiformia</taxon>
        <taxon>Tenebrionidae</taxon>
        <taxon>Pimeliinae</taxon>
        <taxon>Asbolus</taxon>
    </lineage>
</organism>
<feature type="compositionally biased region" description="Polar residues" evidence="2">
    <location>
        <begin position="445"/>
        <end position="482"/>
    </location>
</feature>
<name>A0A482VR37_ASBVE</name>
<dbReference type="PANTHER" id="PTHR46462">
    <property type="entry name" value="UPSET, ISOFORM A"/>
    <property type="match status" value="1"/>
</dbReference>
<feature type="compositionally biased region" description="Basic and acidic residues" evidence="2">
    <location>
        <begin position="382"/>
        <end position="391"/>
    </location>
</feature>
<evidence type="ECO:0000313" key="5">
    <source>
        <dbReference type="Proteomes" id="UP000292052"/>
    </source>
</evidence>
<feature type="compositionally biased region" description="Basic and acidic residues" evidence="2">
    <location>
        <begin position="400"/>
        <end position="433"/>
    </location>
</feature>
<accession>A0A482VR37</accession>
<gene>
    <name evidence="4" type="ORF">BDFB_009913</name>
</gene>
<feature type="region of interest" description="Disordered" evidence="2">
    <location>
        <begin position="228"/>
        <end position="538"/>
    </location>
</feature>
<dbReference type="AlphaFoldDB" id="A0A482VR37"/>
<dbReference type="GO" id="GO:0008757">
    <property type="term" value="F:S-adenosylmethionine-dependent methyltransferase activity"/>
    <property type="evidence" value="ECO:0007669"/>
    <property type="project" value="UniProtKB-ARBA"/>
</dbReference>
<sequence>TKAQLKNHSDDENHESVSSTHLPQLRQWIENYEEAVTNHYSPELRARISNIRVNGAHTDLSIQFDPSVHKCRVHTQPLTELKYLVSTVHLPPNSPVIELRGKYMLSAQHRNSGSTFNTRQHAQRPGPFLFFYRLHKDNTEVCVDTRTYGNSARFIRRSCKPNAELRHSIVKGVLHLYIVTIANVEKNVELTIKHESHDLAAIGTTHIACACGNIEECTVNRTTVKKNGDTTEMHKKRRGRRTTSISLSSEPEIPQNKPKKESVTQSLDSPVAPVKQEEEEEEEEDIKPEPEDIVKSEPEDIKSDIKEEIIEPIIEEKPPIEVKDVKVKEEDVKTAPPTPTTPPITTRRSSSHHKVEKEETKETEVKEESSPPPTEKNKNKKLSREERKLEAILRAIAQMEKADQRKQEHQAKQAHRRESEPAPGKDEDKIEPKMKRKRRKGRARTTSTNTPGNRTNRLNSTDSYLTSSDETLLSPHDNTPANRPSMKDNDFKENTQESPPISETIAPPKKRRLPRESLSNDITPPTTPTSLAPSVSNVSISSISKDIVLKESSLQNDRQAVQEGCVEIVYSGADEDSPSQTLESDAVLEERVAEMKEEFSNCIVPSAQEVSPPTSRPEMSSVTCLMDPRLSRDHHHIFSNSDHLVGTVEKTLSILGFEERKPEPITPAKRK</sequence>
<keyword evidence="5" id="KW-1185">Reference proteome</keyword>
<feature type="region of interest" description="Disordered" evidence="2">
    <location>
        <begin position="1"/>
        <end position="20"/>
    </location>
</feature>
<dbReference type="GO" id="GO:0008276">
    <property type="term" value="F:protein methyltransferase activity"/>
    <property type="evidence" value="ECO:0007669"/>
    <property type="project" value="UniProtKB-ARBA"/>
</dbReference>
<dbReference type="GO" id="GO:0006355">
    <property type="term" value="P:regulation of DNA-templated transcription"/>
    <property type="evidence" value="ECO:0007669"/>
    <property type="project" value="TreeGrafter"/>
</dbReference>
<feature type="non-terminal residue" evidence="4">
    <location>
        <position position="671"/>
    </location>
</feature>
<dbReference type="SMART" id="SM00317">
    <property type="entry name" value="SET"/>
    <property type="match status" value="1"/>
</dbReference>
<feature type="domain" description="SET" evidence="3">
    <location>
        <begin position="66"/>
        <end position="195"/>
    </location>
</feature>
<dbReference type="GO" id="GO:0008170">
    <property type="term" value="F:N-methyltransferase activity"/>
    <property type="evidence" value="ECO:0007669"/>
    <property type="project" value="UniProtKB-ARBA"/>
</dbReference>
<feature type="compositionally biased region" description="Basic and acidic residues" evidence="2">
    <location>
        <begin position="353"/>
        <end position="369"/>
    </location>
</feature>
<protein>
    <submittedName>
        <fullName evidence="4">SET domain containing protein</fullName>
    </submittedName>
</protein>
<dbReference type="OrthoDB" id="1928087at2759"/>
<feature type="compositionally biased region" description="Basic and acidic residues" evidence="2">
    <location>
        <begin position="485"/>
        <end position="495"/>
    </location>
</feature>
<dbReference type="PANTHER" id="PTHR46462:SF3">
    <property type="entry name" value="UPSET, ISOFORM A"/>
    <property type="match status" value="1"/>
</dbReference>
<feature type="compositionally biased region" description="Basic and acidic residues" evidence="2">
    <location>
        <begin position="287"/>
        <end position="333"/>
    </location>
</feature>
<dbReference type="Proteomes" id="UP000292052">
    <property type="component" value="Unassembled WGS sequence"/>
</dbReference>
<dbReference type="Gene3D" id="2.170.270.10">
    <property type="entry name" value="SET domain"/>
    <property type="match status" value="1"/>
</dbReference>
<feature type="compositionally biased region" description="Basic residues" evidence="2">
    <location>
        <begin position="434"/>
        <end position="443"/>
    </location>
</feature>
<evidence type="ECO:0000259" key="3">
    <source>
        <dbReference type="PROSITE" id="PS50280"/>
    </source>
</evidence>
<dbReference type="GO" id="GO:0006325">
    <property type="term" value="P:chromatin organization"/>
    <property type="evidence" value="ECO:0007669"/>
    <property type="project" value="UniProtKB-KW"/>
</dbReference>
<dbReference type="InterPro" id="IPR001214">
    <property type="entry name" value="SET_dom"/>
</dbReference>
<dbReference type="Pfam" id="PF00856">
    <property type="entry name" value="SET"/>
    <property type="match status" value="1"/>
</dbReference>
<reference evidence="4 5" key="1">
    <citation type="submission" date="2017-03" db="EMBL/GenBank/DDBJ databases">
        <title>Genome of the blue death feigning beetle - Asbolus verrucosus.</title>
        <authorList>
            <person name="Rider S.D."/>
        </authorList>
    </citation>
    <scope>NUCLEOTIDE SEQUENCE [LARGE SCALE GENOMIC DNA]</scope>
    <source>
        <strain evidence="4">Butters</strain>
        <tissue evidence="4">Head and leg muscle</tissue>
    </source>
</reference>
<dbReference type="InterPro" id="IPR046341">
    <property type="entry name" value="SET_dom_sf"/>
</dbReference>
<feature type="compositionally biased region" description="Acidic residues" evidence="2">
    <location>
        <begin position="277"/>
        <end position="286"/>
    </location>
</feature>
<evidence type="ECO:0000256" key="2">
    <source>
        <dbReference type="SAM" id="MobiDB-lite"/>
    </source>
</evidence>
<keyword evidence="1" id="KW-0156">Chromatin regulator</keyword>
<evidence type="ECO:0000256" key="1">
    <source>
        <dbReference type="ARBA" id="ARBA00022853"/>
    </source>
</evidence>
<proteinExistence type="predicted"/>
<dbReference type="SUPFAM" id="SSF82199">
    <property type="entry name" value="SET domain"/>
    <property type="match status" value="1"/>
</dbReference>
<dbReference type="GO" id="GO:0034967">
    <property type="term" value="C:Set3 complex"/>
    <property type="evidence" value="ECO:0007669"/>
    <property type="project" value="TreeGrafter"/>
</dbReference>
<feature type="non-terminal residue" evidence="4">
    <location>
        <position position="1"/>
    </location>
</feature>
<dbReference type="GO" id="GO:0070210">
    <property type="term" value="C:Rpd3L-Expanded complex"/>
    <property type="evidence" value="ECO:0007669"/>
    <property type="project" value="TreeGrafter"/>
</dbReference>